<dbReference type="OrthoDB" id="1896086at2759"/>
<dbReference type="AlphaFoldDB" id="A0A6A6V6M8"/>
<accession>A0A6A6V6M8</accession>
<proteinExistence type="predicted"/>
<evidence type="ECO:0000313" key="1">
    <source>
        <dbReference type="EMBL" id="KAF2746342.1"/>
    </source>
</evidence>
<keyword evidence="2" id="KW-1185">Reference proteome</keyword>
<dbReference type="Proteomes" id="UP000799440">
    <property type="component" value="Unassembled WGS sequence"/>
</dbReference>
<name>A0A6A6V6M8_9PLEO</name>
<sequence length="240" mass="27408">MTRDTLATLVNENFCPEAIKSHHGGNFERSFLQGTREEVFIRLNWNGSPPTWDECSYYFHRIIDDCDTQAIAPGLWWKGGGHLTVGTHFYAIVPLNKRLPPLPEGPTGTCDQGWLISPEWHTLTGRGWLNSGFGWELKDALDRRNLFLSDWYFRYEIFEDKEHPERSYEWKLFFNSVAFSQLRVQNAIREVMNYNGKGIECKRHVNHSKGSAGGGNATDGLPLELNATRADLGLSGERTE</sequence>
<reference evidence="1" key="1">
    <citation type="journal article" date="2020" name="Stud. Mycol.">
        <title>101 Dothideomycetes genomes: a test case for predicting lifestyles and emergence of pathogens.</title>
        <authorList>
            <person name="Haridas S."/>
            <person name="Albert R."/>
            <person name="Binder M."/>
            <person name="Bloem J."/>
            <person name="Labutti K."/>
            <person name="Salamov A."/>
            <person name="Andreopoulos B."/>
            <person name="Baker S."/>
            <person name="Barry K."/>
            <person name="Bills G."/>
            <person name="Bluhm B."/>
            <person name="Cannon C."/>
            <person name="Castanera R."/>
            <person name="Culley D."/>
            <person name="Daum C."/>
            <person name="Ezra D."/>
            <person name="Gonzalez J."/>
            <person name="Henrissat B."/>
            <person name="Kuo A."/>
            <person name="Liang C."/>
            <person name="Lipzen A."/>
            <person name="Lutzoni F."/>
            <person name="Magnuson J."/>
            <person name="Mondo S."/>
            <person name="Nolan M."/>
            <person name="Ohm R."/>
            <person name="Pangilinan J."/>
            <person name="Park H.-J."/>
            <person name="Ramirez L."/>
            <person name="Alfaro M."/>
            <person name="Sun H."/>
            <person name="Tritt A."/>
            <person name="Yoshinaga Y."/>
            <person name="Zwiers L.-H."/>
            <person name="Turgeon B."/>
            <person name="Goodwin S."/>
            <person name="Spatafora J."/>
            <person name="Crous P."/>
            <person name="Grigoriev I."/>
        </authorList>
    </citation>
    <scope>NUCLEOTIDE SEQUENCE</scope>
    <source>
        <strain evidence="1">CBS 119925</strain>
    </source>
</reference>
<organism evidence="1 2">
    <name type="scientific">Sporormia fimetaria CBS 119925</name>
    <dbReference type="NCBI Taxonomy" id="1340428"/>
    <lineage>
        <taxon>Eukaryota</taxon>
        <taxon>Fungi</taxon>
        <taxon>Dikarya</taxon>
        <taxon>Ascomycota</taxon>
        <taxon>Pezizomycotina</taxon>
        <taxon>Dothideomycetes</taxon>
        <taxon>Pleosporomycetidae</taxon>
        <taxon>Pleosporales</taxon>
        <taxon>Sporormiaceae</taxon>
        <taxon>Sporormia</taxon>
    </lineage>
</organism>
<dbReference type="EMBL" id="MU006578">
    <property type="protein sequence ID" value="KAF2746342.1"/>
    <property type="molecule type" value="Genomic_DNA"/>
</dbReference>
<dbReference type="Pfam" id="PF18647">
    <property type="entry name" value="Fungal_lectin_2"/>
    <property type="match status" value="1"/>
</dbReference>
<gene>
    <name evidence="1" type="ORF">M011DRAFT_468813</name>
</gene>
<evidence type="ECO:0000313" key="2">
    <source>
        <dbReference type="Proteomes" id="UP000799440"/>
    </source>
</evidence>
<protein>
    <submittedName>
        <fullName evidence="1">Uncharacterized protein</fullName>
    </submittedName>
</protein>